<dbReference type="PANTHER" id="PTHR43792">
    <property type="entry name" value="GNAT FAMILY, PUTATIVE (AFU_ORTHOLOGUE AFUA_3G00765)-RELATED-RELATED"/>
    <property type="match status" value="1"/>
</dbReference>
<accession>A0ABP3EY12</accession>
<proteinExistence type="predicted"/>
<dbReference type="Proteomes" id="UP001500967">
    <property type="component" value="Unassembled WGS sequence"/>
</dbReference>
<evidence type="ECO:0000259" key="1">
    <source>
        <dbReference type="PROSITE" id="PS51186"/>
    </source>
</evidence>
<dbReference type="InterPro" id="IPR016181">
    <property type="entry name" value="Acyl_CoA_acyltransferase"/>
</dbReference>
<protein>
    <submittedName>
        <fullName evidence="2">GNAT family protein</fullName>
    </submittedName>
</protein>
<evidence type="ECO:0000313" key="3">
    <source>
        <dbReference type="Proteomes" id="UP001500967"/>
    </source>
</evidence>
<feature type="domain" description="N-acetyltransferase" evidence="1">
    <location>
        <begin position="9"/>
        <end position="164"/>
    </location>
</feature>
<dbReference type="SUPFAM" id="SSF55729">
    <property type="entry name" value="Acyl-CoA N-acyltransferases (Nat)"/>
    <property type="match status" value="1"/>
</dbReference>
<dbReference type="InterPro" id="IPR051531">
    <property type="entry name" value="N-acetyltransferase"/>
</dbReference>
<gene>
    <name evidence="2" type="ORF">GCM10009539_85070</name>
</gene>
<dbReference type="RefSeq" id="WP_344654644.1">
    <property type="nucleotide sequence ID" value="NZ_BAAAGX010000046.1"/>
</dbReference>
<keyword evidence="3" id="KW-1185">Reference proteome</keyword>
<dbReference type="PROSITE" id="PS51186">
    <property type="entry name" value="GNAT"/>
    <property type="match status" value="1"/>
</dbReference>
<comment type="caution">
    <text evidence="2">The sequence shown here is derived from an EMBL/GenBank/DDBJ whole genome shotgun (WGS) entry which is preliminary data.</text>
</comment>
<dbReference type="EMBL" id="BAAAGX010000046">
    <property type="protein sequence ID" value="GAA0283958.1"/>
    <property type="molecule type" value="Genomic_DNA"/>
</dbReference>
<organism evidence="2 3">
    <name type="scientific">Cryptosporangium japonicum</name>
    <dbReference type="NCBI Taxonomy" id="80872"/>
    <lineage>
        <taxon>Bacteria</taxon>
        <taxon>Bacillati</taxon>
        <taxon>Actinomycetota</taxon>
        <taxon>Actinomycetes</taxon>
        <taxon>Cryptosporangiales</taxon>
        <taxon>Cryptosporangiaceae</taxon>
        <taxon>Cryptosporangium</taxon>
    </lineage>
</organism>
<name>A0ABP3EY12_9ACTN</name>
<dbReference type="InterPro" id="IPR000182">
    <property type="entry name" value="GNAT_dom"/>
</dbReference>
<reference evidence="3" key="1">
    <citation type="journal article" date="2019" name="Int. J. Syst. Evol. Microbiol.">
        <title>The Global Catalogue of Microorganisms (GCM) 10K type strain sequencing project: providing services to taxonomists for standard genome sequencing and annotation.</title>
        <authorList>
            <consortium name="The Broad Institute Genomics Platform"/>
            <consortium name="The Broad Institute Genome Sequencing Center for Infectious Disease"/>
            <person name="Wu L."/>
            <person name="Ma J."/>
        </authorList>
    </citation>
    <scope>NUCLEOTIDE SEQUENCE [LARGE SCALE GENOMIC DNA]</scope>
    <source>
        <strain evidence="3">JCM 10425</strain>
    </source>
</reference>
<sequence length="168" mass="18322">MSELAGARLRLRPFRSADEAAVHRYASDPEVTRFTDWGPNTPADTAEFIRAVVDPPASVHPFAVELRESGEVIGGVELRVLGDVGVFGYTLARAYWGRGHATEAARLLVEYGFGSLGLARIEATCSPQNLASARVLTKAGLQQVDHLVDHVLVRGVWRDSLLFAIVRK</sequence>
<evidence type="ECO:0000313" key="2">
    <source>
        <dbReference type="EMBL" id="GAA0283958.1"/>
    </source>
</evidence>
<dbReference type="Gene3D" id="3.40.630.30">
    <property type="match status" value="1"/>
</dbReference>
<dbReference type="Pfam" id="PF13302">
    <property type="entry name" value="Acetyltransf_3"/>
    <property type="match status" value="1"/>
</dbReference>